<dbReference type="EMBL" id="GBXM01081767">
    <property type="protein sequence ID" value="JAH26810.1"/>
    <property type="molecule type" value="Transcribed_RNA"/>
</dbReference>
<reference evidence="1" key="1">
    <citation type="submission" date="2014-11" db="EMBL/GenBank/DDBJ databases">
        <authorList>
            <person name="Amaro Gonzalez C."/>
        </authorList>
    </citation>
    <scope>NUCLEOTIDE SEQUENCE</scope>
</reference>
<accession>A0A0E9REC5</accession>
<dbReference type="AlphaFoldDB" id="A0A0E9REC5"/>
<evidence type="ECO:0000313" key="1">
    <source>
        <dbReference type="EMBL" id="JAH26810.1"/>
    </source>
</evidence>
<proteinExistence type="predicted"/>
<organism evidence="1">
    <name type="scientific">Anguilla anguilla</name>
    <name type="common">European freshwater eel</name>
    <name type="synonym">Muraena anguilla</name>
    <dbReference type="NCBI Taxonomy" id="7936"/>
    <lineage>
        <taxon>Eukaryota</taxon>
        <taxon>Metazoa</taxon>
        <taxon>Chordata</taxon>
        <taxon>Craniata</taxon>
        <taxon>Vertebrata</taxon>
        <taxon>Euteleostomi</taxon>
        <taxon>Actinopterygii</taxon>
        <taxon>Neopterygii</taxon>
        <taxon>Teleostei</taxon>
        <taxon>Anguilliformes</taxon>
        <taxon>Anguillidae</taxon>
        <taxon>Anguilla</taxon>
    </lineage>
</organism>
<reference evidence="1" key="2">
    <citation type="journal article" date="2015" name="Fish Shellfish Immunol.">
        <title>Early steps in the European eel (Anguilla anguilla)-Vibrio vulnificus interaction in the gills: Role of the RtxA13 toxin.</title>
        <authorList>
            <person name="Callol A."/>
            <person name="Pajuelo D."/>
            <person name="Ebbesson L."/>
            <person name="Teles M."/>
            <person name="MacKenzie S."/>
            <person name="Amaro C."/>
        </authorList>
    </citation>
    <scope>NUCLEOTIDE SEQUENCE</scope>
</reference>
<sequence>MALRLTHISEQCLAEALKHTVTDFQMNTYVALYLAEQKNKKVVGLAGFFVSLAACQDSTIIGETLYSLMM</sequence>
<protein>
    <submittedName>
        <fullName evidence="1">Uncharacterized protein</fullName>
    </submittedName>
</protein>
<name>A0A0E9REC5_ANGAN</name>